<organism evidence="4 5">
    <name type="scientific">Candida parapsilosis</name>
    <name type="common">Yeast</name>
    <dbReference type="NCBI Taxonomy" id="5480"/>
    <lineage>
        <taxon>Eukaryota</taxon>
        <taxon>Fungi</taxon>
        <taxon>Dikarya</taxon>
        <taxon>Ascomycota</taxon>
        <taxon>Saccharomycotina</taxon>
        <taxon>Pichiomycetes</taxon>
        <taxon>Debaryomycetaceae</taxon>
        <taxon>Candida/Lodderomyces clade</taxon>
        <taxon>Candida</taxon>
    </lineage>
</organism>
<evidence type="ECO:0000313" key="4">
    <source>
        <dbReference type="EMBL" id="KAF6052289.1"/>
    </source>
</evidence>
<evidence type="ECO:0000259" key="3">
    <source>
        <dbReference type="Pfam" id="PF01521"/>
    </source>
</evidence>
<dbReference type="InterPro" id="IPR016092">
    <property type="entry name" value="ATAP"/>
</dbReference>
<dbReference type="OrthoDB" id="1938621at2759"/>
<evidence type="ECO:0000313" key="5">
    <source>
        <dbReference type="Proteomes" id="UP000590412"/>
    </source>
</evidence>
<dbReference type="GO" id="GO:0005506">
    <property type="term" value="F:iron ion binding"/>
    <property type="evidence" value="ECO:0007669"/>
    <property type="project" value="TreeGrafter"/>
</dbReference>
<dbReference type="Pfam" id="PF01521">
    <property type="entry name" value="Fe-S_biosyn"/>
    <property type="match status" value="1"/>
</dbReference>
<dbReference type="InterPro" id="IPR035903">
    <property type="entry name" value="HesB-like_dom_sf"/>
</dbReference>
<dbReference type="AlphaFoldDB" id="A0A8X7TAR1"/>
<dbReference type="GO" id="GO:0005739">
    <property type="term" value="C:mitochondrion"/>
    <property type="evidence" value="ECO:0007669"/>
    <property type="project" value="TreeGrafter"/>
</dbReference>
<dbReference type="GO" id="GO:0051539">
    <property type="term" value="F:4 iron, 4 sulfur cluster binding"/>
    <property type="evidence" value="ECO:0007669"/>
    <property type="project" value="TreeGrafter"/>
</dbReference>
<evidence type="ECO:0000256" key="2">
    <source>
        <dbReference type="SAM" id="MobiDB-lite"/>
    </source>
</evidence>
<feature type="region of interest" description="Disordered" evidence="2">
    <location>
        <begin position="38"/>
        <end position="87"/>
    </location>
</feature>
<dbReference type="PANTHER" id="PTHR43011">
    <property type="entry name" value="IRON-SULFUR CLUSTER ASSEMBLY 2 HOMOLOG, MITOCHONDRIAL"/>
    <property type="match status" value="1"/>
</dbReference>
<evidence type="ECO:0000256" key="1">
    <source>
        <dbReference type="ARBA" id="ARBA00006718"/>
    </source>
</evidence>
<accession>A0A8X7TAR1</accession>
<feature type="domain" description="Core" evidence="3">
    <location>
        <begin position="102"/>
        <end position="211"/>
    </location>
</feature>
<proteinExistence type="inferred from homology"/>
<dbReference type="Gene3D" id="2.60.300.12">
    <property type="entry name" value="HesB-like domain"/>
    <property type="match status" value="1"/>
</dbReference>
<dbReference type="SUPFAM" id="SSF89360">
    <property type="entry name" value="HesB-like domain"/>
    <property type="match status" value="1"/>
</dbReference>
<comment type="caution">
    <text evidence="4">The sequence shown here is derived from an EMBL/GenBank/DDBJ whole genome shotgun (WGS) entry which is preliminary data.</text>
</comment>
<dbReference type="PANTHER" id="PTHR43011:SF1">
    <property type="entry name" value="IRON-SULFUR CLUSTER ASSEMBLY 2 HOMOLOG, MITOCHONDRIAL"/>
    <property type="match status" value="1"/>
</dbReference>
<dbReference type="GO" id="GO:0016226">
    <property type="term" value="P:iron-sulfur cluster assembly"/>
    <property type="evidence" value="ECO:0007669"/>
    <property type="project" value="InterPro"/>
</dbReference>
<name>A0A8X7TAR1_CANPA</name>
<comment type="similarity">
    <text evidence="1">Belongs to the HesB/IscA family.</text>
</comment>
<dbReference type="NCBIfam" id="TIGR00049">
    <property type="entry name" value="iron-sulfur cluster assembly accessory protein"/>
    <property type="match status" value="1"/>
</dbReference>
<gene>
    <name evidence="4" type="ORF">FOB60_002545</name>
</gene>
<dbReference type="Proteomes" id="UP000590412">
    <property type="component" value="Unassembled WGS sequence"/>
</dbReference>
<protein>
    <submittedName>
        <fullName evidence="4">Iron-sulfur cluster assembly accessory family protein</fullName>
    </submittedName>
</protein>
<dbReference type="GO" id="GO:0051537">
    <property type="term" value="F:2 iron, 2 sulfur cluster binding"/>
    <property type="evidence" value="ECO:0007669"/>
    <property type="project" value="TreeGrafter"/>
</dbReference>
<dbReference type="InterPro" id="IPR000361">
    <property type="entry name" value="ATAP_core_dom"/>
</dbReference>
<sequence length="229" mass="25375">MMSLRNVILKNKAVPMAMRLLCTPQPCMSHLVASRWNSTTSSSSSAKQKTLKPSSFAFPTDPPPPPQPSAKRQQSQDTATVTRPDSDDFKATVLVHGQTDKSIAITDRACSKLQSIKQENPSDTALQIQVESGGCHGFQYNLHLINLDQYLNEHKSSSDVFVFERLGAHIVLDDSSLTILQESKLDYTKELIGSQFKIVDSPYTSTACGCGASFDFDFDKLEQNKKQRE</sequence>
<dbReference type="EMBL" id="JABWAB010000004">
    <property type="protein sequence ID" value="KAF6052289.1"/>
    <property type="molecule type" value="Genomic_DNA"/>
</dbReference>
<reference evidence="4" key="1">
    <citation type="submission" date="2020-03" db="EMBL/GenBank/DDBJ databases">
        <title>FDA dAtabase for Regulatory Grade micrObial Sequences (FDA-ARGOS): Supporting development and validation of Infectious Disease Dx tests.</title>
        <authorList>
            <person name="Campos J."/>
            <person name="Goldberg B."/>
            <person name="Tallon L."/>
            <person name="Sadzewicz L."/>
            <person name="Vavikolanu K."/>
            <person name="Mehta A."/>
            <person name="Aluvathingal J."/>
            <person name="Nadendla S."/>
            <person name="Nandy P."/>
            <person name="Geyer C."/>
            <person name="Yan Y."/>
            <person name="Sichtig H."/>
        </authorList>
    </citation>
    <scope>NUCLEOTIDE SEQUENCE [LARGE SCALE GENOMIC DNA]</scope>
    <source>
        <strain evidence="4">FDAARGOS_652</strain>
    </source>
</reference>